<evidence type="ECO:0000313" key="21">
    <source>
        <dbReference type="EMBL" id="RKT57305.1"/>
    </source>
</evidence>
<comment type="pathway">
    <text evidence="4 18">Amino-acid biosynthesis; L-threonine biosynthesis; L-threonine from L-aspartate: step 1/5.</text>
</comment>
<gene>
    <name evidence="21" type="ORF">C8E97_6023</name>
</gene>
<dbReference type="GO" id="GO:0009090">
    <property type="term" value="P:homoserine biosynthetic process"/>
    <property type="evidence" value="ECO:0007669"/>
    <property type="project" value="TreeGrafter"/>
</dbReference>
<dbReference type="GO" id="GO:0009089">
    <property type="term" value="P:lysine biosynthetic process via diaminopimelate"/>
    <property type="evidence" value="ECO:0007669"/>
    <property type="project" value="UniProtKB-UniPathway"/>
</dbReference>
<keyword evidence="12 16" id="KW-0067">ATP-binding</keyword>
<dbReference type="UniPathway" id="UPA00051">
    <property type="reaction ID" value="UER00462"/>
</dbReference>
<keyword evidence="13" id="KW-0220">Diaminopimelate biosynthesis</keyword>
<evidence type="ECO:0000256" key="8">
    <source>
        <dbReference type="ARBA" id="ARBA00022605"/>
    </source>
</evidence>
<keyword evidence="8 18" id="KW-0028">Amino-acid biosynthesis</keyword>
<evidence type="ECO:0000256" key="3">
    <source>
        <dbReference type="ARBA" id="ARBA00004986"/>
    </source>
</evidence>
<protein>
    <recommendedName>
        <fullName evidence="7 17">Aspartokinase</fullName>
        <ecNumber evidence="6 17">2.7.2.4</ecNumber>
    </recommendedName>
</protein>
<comment type="catalytic activity">
    <reaction evidence="15 17">
        <text>L-aspartate + ATP = 4-phospho-L-aspartate + ADP</text>
        <dbReference type="Rhea" id="RHEA:23776"/>
        <dbReference type="ChEBI" id="CHEBI:29991"/>
        <dbReference type="ChEBI" id="CHEBI:30616"/>
        <dbReference type="ChEBI" id="CHEBI:57535"/>
        <dbReference type="ChEBI" id="CHEBI:456216"/>
        <dbReference type="EC" id="2.7.2.4"/>
    </reaction>
</comment>
<keyword evidence="11 17" id="KW-0418">Kinase</keyword>
<feature type="binding site" evidence="16">
    <location>
        <begin position="197"/>
        <end position="198"/>
    </location>
    <ligand>
        <name>ATP</name>
        <dbReference type="ChEBI" id="CHEBI:30616"/>
    </ligand>
</feature>
<evidence type="ECO:0000256" key="2">
    <source>
        <dbReference type="ARBA" id="ARBA00004766"/>
    </source>
</evidence>
<evidence type="ECO:0000256" key="7">
    <source>
        <dbReference type="ARBA" id="ARBA00016273"/>
    </source>
</evidence>
<dbReference type="InterPro" id="IPR018042">
    <property type="entry name" value="Aspartate_kinase_CS"/>
</dbReference>
<evidence type="ECO:0000256" key="13">
    <source>
        <dbReference type="ARBA" id="ARBA00022915"/>
    </source>
</evidence>
<dbReference type="NCBIfam" id="NF005155">
    <property type="entry name" value="PRK06635.1-4"/>
    <property type="match status" value="1"/>
</dbReference>
<dbReference type="AlphaFoldDB" id="A0A495W988"/>
<comment type="pathway">
    <text evidence="2 18">Amino-acid biosynthesis; L-lysine biosynthesis via DAP pathway; (S)-tetrahydrodipicolinate from L-aspartate: step 1/4.</text>
</comment>
<dbReference type="Pfam" id="PF00696">
    <property type="entry name" value="AA_kinase"/>
    <property type="match status" value="1"/>
</dbReference>
<name>A0A495W988_9PSEU</name>
<dbReference type="Gene3D" id="3.40.1160.10">
    <property type="entry name" value="Acetylglutamate kinase-like"/>
    <property type="match status" value="1"/>
</dbReference>
<dbReference type="UniPathway" id="UPA00034">
    <property type="reaction ID" value="UER00015"/>
</dbReference>
<feature type="region of interest" description="Disordered" evidence="19">
    <location>
        <begin position="1"/>
        <end position="22"/>
    </location>
</feature>
<evidence type="ECO:0000256" key="14">
    <source>
        <dbReference type="ARBA" id="ARBA00023154"/>
    </source>
</evidence>
<dbReference type="GO" id="GO:0019877">
    <property type="term" value="P:diaminopimelate biosynthetic process"/>
    <property type="evidence" value="ECO:0007669"/>
    <property type="project" value="UniProtKB-KW"/>
</dbReference>
<organism evidence="21 22">
    <name type="scientific">Saccharothrix australiensis</name>
    <dbReference type="NCBI Taxonomy" id="2072"/>
    <lineage>
        <taxon>Bacteria</taxon>
        <taxon>Bacillati</taxon>
        <taxon>Actinomycetota</taxon>
        <taxon>Actinomycetes</taxon>
        <taxon>Pseudonocardiales</taxon>
        <taxon>Pseudonocardiaceae</taxon>
        <taxon>Saccharothrix</taxon>
    </lineage>
</organism>
<dbReference type="InterPro" id="IPR036393">
    <property type="entry name" value="AceGlu_kinase-like_sf"/>
</dbReference>
<dbReference type="NCBIfam" id="TIGR00657">
    <property type="entry name" value="asp_kinases"/>
    <property type="match status" value="1"/>
</dbReference>
<dbReference type="GO" id="GO:0004072">
    <property type="term" value="F:aspartate kinase activity"/>
    <property type="evidence" value="ECO:0007669"/>
    <property type="project" value="UniProtKB-EC"/>
</dbReference>
<evidence type="ECO:0000256" key="18">
    <source>
        <dbReference type="RuleBase" id="RU004249"/>
    </source>
</evidence>
<dbReference type="PANTHER" id="PTHR21499">
    <property type="entry name" value="ASPARTATE KINASE"/>
    <property type="match status" value="1"/>
</dbReference>
<evidence type="ECO:0000256" key="19">
    <source>
        <dbReference type="SAM" id="MobiDB-lite"/>
    </source>
</evidence>
<dbReference type="OrthoDB" id="9799110at2"/>
<dbReference type="RefSeq" id="WP_121008907.1">
    <property type="nucleotide sequence ID" value="NZ_RBXO01000001.1"/>
</dbReference>
<dbReference type="InterPro" id="IPR045865">
    <property type="entry name" value="ACT-like_dom_sf"/>
</dbReference>
<dbReference type="GO" id="GO:0005524">
    <property type="term" value="F:ATP binding"/>
    <property type="evidence" value="ECO:0007669"/>
    <property type="project" value="UniProtKB-KW"/>
</dbReference>
<evidence type="ECO:0000256" key="1">
    <source>
        <dbReference type="ARBA" id="ARBA00002843"/>
    </source>
</evidence>
<evidence type="ECO:0000256" key="11">
    <source>
        <dbReference type="ARBA" id="ARBA00022777"/>
    </source>
</evidence>
<dbReference type="InterPro" id="IPR005260">
    <property type="entry name" value="Asp_kin_monofn"/>
</dbReference>
<reference evidence="21 22" key="1">
    <citation type="submission" date="2018-10" db="EMBL/GenBank/DDBJ databases">
        <title>Sequencing the genomes of 1000 actinobacteria strains.</title>
        <authorList>
            <person name="Klenk H.-P."/>
        </authorList>
    </citation>
    <scope>NUCLEOTIDE SEQUENCE [LARGE SCALE GENOMIC DNA]</scope>
    <source>
        <strain evidence="21 22">DSM 43800</strain>
    </source>
</reference>
<evidence type="ECO:0000313" key="22">
    <source>
        <dbReference type="Proteomes" id="UP000282084"/>
    </source>
</evidence>
<evidence type="ECO:0000256" key="5">
    <source>
        <dbReference type="ARBA" id="ARBA00010122"/>
    </source>
</evidence>
<feature type="domain" description="Aspartate/glutamate/uridylate kinase" evidence="20">
    <location>
        <begin position="27"/>
        <end position="253"/>
    </location>
</feature>
<comment type="caution">
    <text evidence="21">The sequence shown here is derived from an EMBL/GenBank/DDBJ whole genome shotgun (WGS) entry which is preliminary data.</text>
</comment>
<comment type="function">
    <text evidence="1">Catalyzes the phosphorylation of the beta-carboxyl group of aspartic acid with ATP to yield 4-phospho-L-aspartate, which is involved in the branched biosynthetic pathway leading to the biosynthesis of amino acids lysine, threonine, isoleucine and methionine.</text>
</comment>
<evidence type="ECO:0000256" key="9">
    <source>
        <dbReference type="ARBA" id="ARBA00022679"/>
    </source>
</evidence>
<comment type="pathway">
    <text evidence="3 18">Amino-acid biosynthesis; L-methionine biosynthesis via de novo pathway; L-homoserine from L-aspartate: step 1/3.</text>
</comment>
<proteinExistence type="inferred from homology"/>
<dbReference type="InterPro" id="IPR001048">
    <property type="entry name" value="Asp/Glu/Uridylate_kinase"/>
</dbReference>
<comment type="similarity">
    <text evidence="5 17">Belongs to the aspartokinase family.</text>
</comment>
<feature type="binding site" evidence="16">
    <location>
        <begin position="233"/>
        <end position="234"/>
    </location>
    <ligand>
        <name>ATP</name>
        <dbReference type="ChEBI" id="CHEBI:30616"/>
    </ligand>
</feature>
<evidence type="ECO:0000256" key="16">
    <source>
        <dbReference type="PIRSR" id="PIRSR000726-1"/>
    </source>
</evidence>
<evidence type="ECO:0000256" key="10">
    <source>
        <dbReference type="ARBA" id="ARBA00022741"/>
    </source>
</evidence>
<evidence type="ECO:0000259" key="20">
    <source>
        <dbReference type="Pfam" id="PF00696"/>
    </source>
</evidence>
<dbReference type="EC" id="2.7.2.4" evidence="6 17"/>
<dbReference type="UniPathway" id="UPA00050">
    <property type="reaction ID" value="UER00461"/>
</dbReference>
<dbReference type="EMBL" id="RBXO01000001">
    <property type="protein sequence ID" value="RKT57305.1"/>
    <property type="molecule type" value="Genomic_DNA"/>
</dbReference>
<sequence>MKNCSEPATTAESRPVRDRTGEFPGGLVVRKYGGSSLATPERVRNVAGALAALAAEGRQVVVVVSAMGDTTDELVALAGEFADLPEAREMDQLMATGEQVSAALLAMALNQLGVSAGSLAGDQAGIVVGGRPGAGVIEWIDTHRIVERLRHWQVVVVAGFQGRTRDGELLTLGRGGSDTTAVALAAALGSADCEICTDVPGVHTADPRVVPGSRRLETVPYDVMTELAARGAKVLHPRSVALAARHEVRVSVVHSAWQVPGTIVADEPLEAGHRVVGIAHERDVRLVSLTLTGARPGRSVPALARLVERGLHPDVLTWRDHHEVRFTVRGRTPVDVIEEVARDLDAKWAVEDDLGAVSVVGVGLFDHPGYLEGTLRAVGGLGVAPTALTTSPSRFTAVLPVALVDAAVRALHEAFGLGVPAAGVGR</sequence>
<dbReference type="SUPFAM" id="SSF53633">
    <property type="entry name" value="Carbamate kinase-like"/>
    <property type="match status" value="1"/>
</dbReference>
<keyword evidence="22" id="KW-1185">Reference proteome</keyword>
<feature type="binding site" evidence="16">
    <location>
        <position position="208"/>
    </location>
    <ligand>
        <name>ATP</name>
        <dbReference type="ChEBI" id="CHEBI:30616"/>
    </ligand>
</feature>
<dbReference type="SUPFAM" id="SSF55021">
    <property type="entry name" value="ACT-like"/>
    <property type="match status" value="1"/>
</dbReference>
<keyword evidence="9 17" id="KW-0808">Transferase</keyword>
<evidence type="ECO:0000256" key="15">
    <source>
        <dbReference type="ARBA" id="ARBA00047872"/>
    </source>
</evidence>
<feature type="binding site" evidence="16">
    <location>
        <position position="71"/>
    </location>
    <ligand>
        <name>substrate</name>
    </ligand>
</feature>
<dbReference type="GO" id="GO:0009088">
    <property type="term" value="P:threonine biosynthetic process"/>
    <property type="evidence" value="ECO:0007669"/>
    <property type="project" value="UniProtKB-UniPathway"/>
</dbReference>
<keyword evidence="10 16" id="KW-0547">Nucleotide-binding</keyword>
<evidence type="ECO:0000256" key="6">
    <source>
        <dbReference type="ARBA" id="ARBA00013059"/>
    </source>
</evidence>
<dbReference type="InterPro" id="IPR001341">
    <property type="entry name" value="Asp_kinase"/>
</dbReference>
<feature type="compositionally biased region" description="Polar residues" evidence="19">
    <location>
        <begin position="1"/>
        <end position="12"/>
    </location>
</feature>
<evidence type="ECO:0000256" key="12">
    <source>
        <dbReference type="ARBA" id="ARBA00022840"/>
    </source>
</evidence>
<accession>A0A495W988</accession>
<dbReference type="PIRSF" id="PIRSF000726">
    <property type="entry name" value="Asp_kin"/>
    <property type="match status" value="1"/>
</dbReference>
<keyword evidence="14" id="KW-0457">Lysine biosynthesis</keyword>
<feature type="binding site" evidence="16">
    <location>
        <begin position="31"/>
        <end position="34"/>
    </location>
    <ligand>
        <name>ATP</name>
        <dbReference type="ChEBI" id="CHEBI:30616"/>
    </ligand>
</feature>
<dbReference type="Proteomes" id="UP000282084">
    <property type="component" value="Unassembled WGS sequence"/>
</dbReference>
<evidence type="ECO:0000256" key="17">
    <source>
        <dbReference type="RuleBase" id="RU003448"/>
    </source>
</evidence>
<dbReference type="Gene3D" id="3.30.2130.10">
    <property type="entry name" value="VC0802-like"/>
    <property type="match status" value="1"/>
</dbReference>
<evidence type="ECO:0000256" key="4">
    <source>
        <dbReference type="ARBA" id="ARBA00005139"/>
    </source>
</evidence>
<feature type="binding site" evidence="16">
    <location>
        <position position="98"/>
    </location>
    <ligand>
        <name>substrate</name>
    </ligand>
</feature>
<dbReference type="GO" id="GO:0005829">
    <property type="term" value="C:cytosol"/>
    <property type="evidence" value="ECO:0007669"/>
    <property type="project" value="TreeGrafter"/>
</dbReference>
<dbReference type="PROSITE" id="PS00324">
    <property type="entry name" value="ASPARTOKINASE"/>
    <property type="match status" value="1"/>
</dbReference>
<dbReference type="PANTHER" id="PTHR21499:SF3">
    <property type="entry name" value="ASPARTOKINASE"/>
    <property type="match status" value="1"/>
</dbReference>